<protein>
    <submittedName>
        <fullName evidence="3">Ribonuclease BN (tRNA processing enzyme)</fullName>
    </submittedName>
</protein>
<dbReference type="EMBL" id="SLWM01000003">
    <property type="protein sequence ID" value="TCO27497.1"/>
    <property type="molecule type" value="Genomic_DNA"/>
</dbReference>
<feature type="domain" description="Metallo-beta-lactamase" evidence="2">
    <location>
        <begin position="18"/>
        <end position="205"/>
    </location>
</feature>
<dbReference type="InterPro" id="IPR001279">
    <property type="entry name" value="Metallo-B-lactamas"/>
</dbReference>
<dbReference type="Pfam" id="PF12706">
    <property type="entry name" value="Lactamase_B_2"/>
    <property type="match status" value="1"/>
</dbReference>
<proteinExistence type="predicted"/>
<accession>A0ABY2BRX0</accession>
<keyword evidence="1" id="KW-0378">Hydrolase</keyword>
<evidence type="ECO:0000256" key="1">
    <source>
        <dbReference type="ARBA" id="ARBA00022759"/>
    </source>
</evidence>
<evidence type="ECO:0000313" key="4">
    <source>
        <dbReference type="Proteomes" id="UP000295818"/>
    </source>
</evidence>
<gene>
    <name evidence="3" type="ORF">EV644_103196</name>
</gene>
<dbReference type="CDD" id="cd07716">
    <property type="entry name" value="RNaseZ_short-form-like_MBL-fold"/>
    <property type="match status" value="1"/>
</dbReference>
<dbReference type="Gene3D" id="3.60.15.10">
    <property type="entry name" value="Ribonuclease Z/Hydroxyacylglutathione hydrolase-like"/>
    <property type="match status" value="1"/>
</dbReference>
<dbReference type="SUPFAM" id="SSF56281">
    <property type="entry name" value="Metallo-hydrolase/oxidoreductase"/>
    <property type="match status" value="1"/>
</dbReference>
<dbReference type="PANTHER" id="PTHR46018:SF2">
    <property type="entry name" value="ZINC PHOSPHODIESTERASE ELAC PROTEIN 1"/>
    <property type="match status" value="1"/>
</dbReference>
<keyword evidence="4" id="KW-1185">Reference proteome</keyword>
<dbReference type="Proteomes" id="UP000295818">
    <property type="component" value="Unassembled WGS sequence"/>
</dbReference>
<dbReference type="RefSeq" id="WP_241998470.1">
    <property type="nucleotide sequence ID" value="NZ_SLWM01000003.1"/>
</dbReference>
<reference evidence="3 4" key="1">
    <citation type="journal article" date="2015" name="Stand. Genomic Sci.">
        <title>Genomic Encyclopedia of Bacterial and Archaeal Type Strains, Phase III: the genomes of soil and plant-associated and newly described type strains.</title>
        <authorList>
            <person name="Whitman W.B."/>
            <person name="Woyke T."/>
            <person name="Klenk H.P."/>
            <person name="Zhou Y."/>
            <person name="Lilburn T.G."/>
            <person name="Beck B.J."/>
            <person name="De Vos P."/>
            <person name="Vandamme P."/>
            <person name="Eisen J.A."/>
            <person name="Garrity G."/>
            <person name="Hugenholtz P."/>
            <person name="Kyrpides N.C."/>
        </authorList>
    </citation>
    <scope>NUCLEOTIDE SEQUENCE [LARGE SCALE GENOMIC DNA]</scope>
    <source>
        <strain evidence="3 4">VKM Ac-2538</strain>
    </source>
</reference>
<dbReference type="PANTHER" id="PTHR46018">
    <property type="entry name" value="ZINC PHOSPHODIESTERASE ELAC PROTEIN 1"/>
    <property type="match status" value="1"/>
</dbReference>
<comment type="caution">
    <text evidence="3">The sequence shown here is derived from an EMBL/GenBank/DDBJ whole genome shotgun (WGS) entry which is preliminary data.</text>
</comment>
<organism evidence="3 4">
    <name type="scientific">Kribbella orskensis</name>
    <dbReference type="NCBI Taxonomy" id="2512216"/>
    <lineage>
        <taxon>Bacteria</taxon>
        <taxon>Bacillati</taxon>
        <taxon>Actinomycetota</taxon>
        <taxon>Actinomycetes</taxon>
        <taxon>Propionibacteriales</taxon>
        <taxon>Kribbellaceae</taxon>
        <taxon>Kribbella</taxon>
    </lineage>
</organism>
<sequence>MRLTVVGCSGSAPGPDSAASSYLVEKDGFRLLLDLGAGAAGPLQRYAAAEDIGAVILSHAHSDHWSDVTQLSYYRSKAVRDGSDCGPIPIFGPSNMNPVLTTNPDDFTTTVIQAGVRMLGPLTVRLVGVRHGALGCWATRVDDALCYTADTEPCAAVEELAVGCGVLLAEASGFDADGPLRGHLTAGDAGRLAAKAGARLLILTHLRAWQDHLRLLDEASQLAGCPVVLAQPGMRVAL</sequence>
<evidence type="ECO:0000313" key="3">
    <source>
        <dbReference type="EMBL" id="TCO27497.1"/>
    </source>
</evidence>
<dbReference type="InterPro" id="IPR036866">
    <property type="entry name" value="RibonucZ/Hydroxyglut_hydro"/>
</dbReference>
<dbReference type="SMART" id="SM00849">
    <property type="entry name" value="Lactamase_B"/>
    <property type="match status" value="1"/>
</dbReference>
<evidence type="ECO:0000259" key="2">
    <source>
        <dbReference type="SMART" id="SM00849"/>
    </source>
</evidence>
<keyword evidence="1" id="KW-0255">Endonuclease</keyword>
<name>A0ABY2BRX0_9ACTN</name>
<keyword evidence="1" id="KW-0540">Nuclease</keyword>